<evidence type="ECO:0000313" key="4">
    <source>
        <dbReference type="Proteomes" id="UP001597124"/>
    </source>
</evidence>
<dbReference type="PANTHER" id="PTHR42760:SF133">
    <property type="entry name" value="3-OXOACYL-[ACYL-CARRIER-PROTEIN] REDUCTASE"/>
    <property type="match status" value="1"/>
</dbReference>
<gene>
    <name evidence="3" type="ORF">ACFQ00_01660</name>
</gene>
<name>A0ABW3BZB7_SPHXN</name>
<keyword evidence="4" id="KW-1185">Reference proteome</keyword>
<dbReference type="InterPro" id="IPR002347">
    <property type="entry name" value="SDR_fam"/>
</dbReference>
<dbReference type="SUPFAM" id="SSF51735">
    <property type="entry name" value="NAD(P)-binding Rossmann-fold domains"/>
    <property type="match status" value="1"/>
</dbReference>
<dbReference type="PRINTS" id="PR00080">
    <property type="entry name" value="SDRFAMILY"/>
</dbReference>
<dbReference type="InterPro" id="IPR036291">
    <property type="entry name" value="NAD(P)-bd_dom_sf"/>
</dbReference>
<dbReference type="CDD" id="cd05233">
    <property type="entry name" value="SDR_c"/>
    <property type="match status" value="1"/>
</dbReference>
<keyword evidence="2 3" id="KW-0560">Oxidoreductase</keyword>
<dbReference type="RefSeq" id="WP_381485233.1">
    <property type="nucleotide sequence ID" value="NZ_JBHTIK010000001.1"/>
</dbReference>
<dbReference type="Proteomes" id="UP001597124">
    <property type="component" value="Unassembled WGS sequence"/>
</dbReference>
<dbReference type="GO" id="GO:0016491">
    <property type="term" value="F:oxidoreductase activity"/>
    <property type="evidence" value="ECO:0007669"/>
    <property type="project" value="UniProtKB-KW"/>
</dbReference>
<evidence type="ECO:0000256" key="1">
    <source>
        <dbReference type="ARBA" id="ARBA00006484"/>
    </source>
</evidence>
<comment type="caution">
    <text evidence="3">The sequence shown here is derived from an EMBL/GenBank/DDBJ whole genome shotgun (WGS) entry which is preliminary data.</text>
</comment>
<accession>A0ABW3BZB7</accession>
<comment type="similarity">
    <text evidence="1">Belongs to the short-chain dehydrogenases/reductases (SDR) family.</text>
</comment>
<dbReference type="InterPro" id="IPR020904">
    <property type="entry name" value="Sc_DH/Rdtase_CS"/>
</dbReference>
<organism evidence="3 4">
    <name type="scientific">Sphingosinicella xenopeptidilytica</name>
    <dbReference type="NCBI Taxonomy" id="364098"/>
    <lineage>
        <taxon>Bacteria</taxon>
        <taxon>Pseudomonadati</taxon>
        <taxon>Pseudomonadota</taxon>
        <taxon>Alphaproteobacteria</taxon>
        <taxon>Sphingomonadales</taxon>
        <taxon>Sphingosinicellaceae</taxon>
        <taxon>Sphingosinicella</taxon>
    </lineage>
</organism>
<dbReference type="PRINTS" id="PR00081">
    <property type="entry name" value="GDHRDH"/>
</dbReference>
<reference evidence="4" key="1">
    <citation type="journal article" date="2019" name="Int. J. Syst. Evol. Microbiol.">
        <title>The Global Catalogue of Microorganisms (GCM) 10K type strain sequencing project: providing services to taxonomists for standard genome sequencing and annotation.</title>
        <authorList>
            <consortium name="The Broad Institute Genomics Platform"/>
            <consortium name="The Broad Institute Genome Sequencing Center for Infectious Disease"/>
            <person name="Wu L."/>
            <person name="Ma J."/>
        </authorList>
    </citation>
    <scope>NUCLEOTIDE SEQUENCE [LARGE SCALE GENOMIC DNA]</scope>
    <source>
        <strain evidence="4">CCUG 52537</strain>
    </source>
</reference>
<protein>
    <submittedName>
        <fullName evidence="3">SDR family NAD(P)-dependent oxidoreductase</fullName>
        <ecNumber evidence="3">1.1.1.-</ecNumber>
    </submittedName>
</protein>
<dbReference type="Pfam" id="PF13561">
    <property type="entry name" value="adh_short_C2"/>
    <property type="match status" value="1"/>
</dbReference>
<evidence type="ECO:0000256" key="2">
    <source>
        <dbReference type="ARBA" id="ARBA00023002"/>
    </source>
</evidence>
<dbReference type="Gene3D" id="3.40.50.720">
    <property type="entry name" value="NAD(P)-binding Rossmann-like Domain"/>
    <property type="match status" value="1"/>
</dbReference>
<dbReference type="EMBL" id="JBHTIK010000001">
    <property type="protein sequence ID" value="MFD0847020.1"/>
    <property type="molecule type" value="Genomic_DNA"/>
</dbReference>
<sequence>MQFADRIALVTGAGSGIGRAVSLMLAAEGATVVLVGRDRARLEAVAAECAGSGGEAVVSPADVTRPGAIDAVVDGIGARWGRLDLAVNNAGGHGDFKPLHETPVDECEWVFDLNLKAVFYGMRAEVSLMLRQGHGAIVNMASIFGIKGVAGIAHYVAAKHAVVGMTRAAALDYARTGIRINAVSPGATATPNLLRVTGGDAHALDAMIPAGRIGQPEGVARTVRWLLSDDARYVTGANVSVDGGMSAG</sequence>
<dbReference type="EC" id="1.1.1.-" evidence="3"/>
<evidence type="ECO:0000313" key="3">
    <source>
        <dbReference type="EMBL" id="MFD0847020.1"/>
    </source>
</evidence>
<dbReference type="PROSITE" id="PS00061">
    <property type="entry name" value="ADH_SHORT"/>
    <property type="match status" value="1"/>
</dbReference>
<proteinExistence type="inferred from homology"/>
<dbReference type="PANTHER" id="PTHR42760">
    <property type="entry name" value="SHORT-CHAIN DEHYDROGENASES/REDUCTASES FAMILY MEMBER"/>
    <property type="match status" value="1"/>
</dbReference>